<feature type="transmembrane region" description="Helical" evidence="1">
    <location>
        <begin position="154"/>
        <end position="179"/>
    </location>
</feature>
<organism evidence="2 3">
    <name type="scientific">Seminavis robusta</name>
    <dbReference type="NCBI Taxonomy" id="568900"/>
    <lineage>
        <taxon>Eukaryota</taxon>
        <taxon>Sar</taxon>
        <taxon>Stramenopiles</taxon>
        <taxon>Ochrophyta</taxon>
        <taxon>Bacillariophyta</taxon>
        <taxon>Bacillariophyceae</taxon>
        <taxon>Bacillariophycidae</taxon>
        <taxon>Naviculales</taxon>
        <taxon>Naviculaceae</taxon>
        <taxon>Seminavis</taxon>
    </lineage>
</organism>
<name>A0A9N8HKW0_9STRA</name>
<dbReference type="EMBL" id="CAICTM010000975">
    <property type="protein sequence ID" value="CAB9518963.1"/>
    <property type="molecule type" value="Genomic_DNA"/>
</dbReference>
<dbReference type="AlphaFoldDB" id="A0A9N8HKW0"/>
<evidence type="ECO:0008006" key="4">
    <source>
        <dbReference type="Google" id="ProtNLM"/>
    </source>
</evidence>
<evidence type="ECO:0000256" key="1">
    <source>
        <dbReference type="SAM" id="Phobius"/>
    </source>
</evidence>
<sequence length="300" mass="34385">MQQDHAAALAFDLYSTEHYPFWCLNYFLMLWFLSHITRVFFKRLAGSKLQTSFAKLDPNKQDNVVIYVLQLVGTTVALAAQIYGGADIIFQGKDTTSEVQMTWLLVSIQVVAILYIWELIYRKEIGFPLLIHHLVTIVNSQVVAATFFDTHQIVYIRFAVLIGFHATMEQPSFVALFLYRLGLCSKKWQAFWFNFSAVQTLVFKTMITTVTAVYYIFVVYNQEVVMDGSWGAFWILFFPPMTLCLYGAQAYSCYVLYLLGKKCKGEGSECSLSKAEDTLTEIDELEVEEEPHQSSMSIEV</sequence>
<evidence type="ECO:0000313" key="2">
    <source>
        <dbReference type="EMBL" id="CAB9518963.1"/>
    </source>
</evidence>
<feature type="transmembrane region" description="Helical" evidence="1">
    <location>
        <begin position="191"/>
        <end position="220"/>
    </location>
</feature>
<keyword evidence="1" id="KW-0812">Transmembrane</keyword>
<dbReference type="Proteomes" id="UP001153069">
    <property type="component" value="Unassembled WGS sequence"/>
</dbReference>
<evidence type="ECO:0000313" key="3">
    <source>
        <dbReference type="Proteomes" id="UP001153069"/>
    </source>
</evidence>
<dbReference type="OrthoDB" id="10010954at2759"/>
<keyword evidence="1" id="KW-1133">Transmembrane helix</keyword>
<feature type="transmembrane region" description="Helical" evidence="1">
    <location>
        <begin position="232"/>
        <end position="259"/>
    </location>
</feature>
<feature type="transmembrane region" description="Helical" evidence="1">
    <location>
        <begin position="103"/>
        <end position="120"/>
    </location>
</feature>
<keyword evidence="1" id="KW-0472">Membrane</keyword>
<keyword evidence="3" id="KW-1185">Reference proteome</keyword>
<comment type="caution">
    <text evidence="2">The sequence shown here is derived from an EMBL/GenBank/DDBJ whole genome shotgun (WGS) entry which is preliminary data.</text>
</comment>
<reference evidence="2" key="1">
    <citation type="submission" date="2020-06" db="EMBL/GenBank/DDBJ databases">
        <authorList>
            <consortium name="Plant Systems Biology data submission"/>
        </authorList>
    </citation>
    <scope>NUCLEOTIDE SEQUENCE</scope>
    <source>
        <strain evidence="2">D6</strain>
    </source>
</reference>
<proteinExistence type="predicted"/>
<feature type="transmembrane region" description="Helical" evidence="1">
    <location>
        <begin position="19"/>
        <end position="41"/>
    </location>
</feature>
<accession>A0A9N8HKW0</accession>
<protein>
    <recommendedName>
        <fullName evidence="4">TLC domain-containing protein</fullName>
    </recommendedName>
</protein>
<gene>
    <name evidence="2" type="ORF">SEMRO_977_G227040.1</name>
</gene>
<feature type="transmembrane region" description="Helical" evidence="1">
    <location>
        <begin position="64"/>
        <end position="83"/>
    </location>
</feature>
<feature type="transmembrane region" description="Helical" evidence="1">
    <location>
        <begin position="127"/>
        <end position="148"/>
    </location>
</feature>